<sequence>MRMVRDRVGGRRPPTLDVEIAGIFQLAGLRHELGRLARERGFAPDREAGMTIAVDEVVGQALDRDAGPVRIRWCADGAGVRIRIDASGGLPSAPPGTDAADGLRLAPELAHVTVLHSSLGTTVRLAFPGGAGGGAA</sequence>
<dbReference type="Proteomes" id="UP001500325">
    <property type="component" value="Unassembled WGS sequence"/>
</dbReference>
<evidence type="ECO:0000313" key="1">
    <source>
        <dbReference type="EMBL" id="GAA4694556.1"/>
    </source>
</evidence>
<keyword evidence="2" id="KW-1185">Reference proteome</keyword>
<accession>A0ABP8WV11</accession>
<proteinExistence type="predicted"/>
<name>A0ABP8WV11_9PSEU</name>
<dbReference type="InterPro" id="IPR036890">
    <property type="entry name" value="HATPase_C_sf"/>
</dbReference>
<reference evidence="2" key="1">
    <citation type="journal article" date="2019" name="Int. J. Syst. Evol. Microbiol.">
        <title>The Global Catalogue of Microorganisms (GCM) 10K type strain sequencing project: providing services to taxonomists for standard genome sequencing and annotation.</title>
        <authorList>
            <consortium name="The Broad Institute Genomics Platform"/>
            <consortium name="The Broad Institute Genome Sequencing Center for Infectious Disease"/>
            <person name="Wu L."/>
            <person name="Ma J."/>
        </authorList>
    </citation>
    <scope>NUCLEOTIDE SEQUENCE [LARGE SCALE GENOMIC DNA]</scope>
    <source>
        <strain evidence="2">JCM 18055</strain>
    </source>
</reference>
<protein>
    <recommendedName>
        <fullName evidence="3">Anti-sigma regulatory factor (Ser/Thr protein kinase)</fullName>
    </recommendedName>
</protein>
<dbReference type="Gene3D" id="3.30.565.10">
    <property type="entry name" value="Histidine kinase-like ATPase, C-terminal domain"/>
    <property type="match status" value="1"/>
</dbReference>
<gene>
    <name evidence="1" type="ORF">GCM10023215_35220</name>
</gene>
<organism evidence="1 2">
    <name type="scientific">Pseudonocardia yuanmonensis</name>
    <dbReference type="NCBI Taxonomy" id="1095914"/>
    <lineage>
        <taxon>Bacteria</taxon>
        <taxon>Bacillati</taxon>
        <taxon>Actinomycetota</taxon>
        <taxon>Actinomycetes</taxon>
        <taxon>Pseudonocardiales</taxon>
        <taxon>Pseudonocardiaceae</taxon>
        <taxon>Pseudonocardia</taxon>
    </lineage>
</organism>
<evidence type="ECO:0000313" key="2">
    <source>
        <dbReference type="Proteomes" id="UP001500325"/>
    </source>
</evidence>
<dbReference type="RefSeq" id="WP_345381653.1">
    <property type="nucleotide sequence ID" value="NZ_BAABIC010000011.1"/>
</dbReference>
<dbReference type="EMBL" id="BAABIC010000011">
    <property type="protein sequence ID" value="GAA4694556.1"/>
    <property type="molecule type" value="Genomic_DNA"/>
</dbReference>
<comment type="caution">
    <text evidence="1">The sequence shown here is derived from an EMBL/GenBank/DDBJ whole genome shotgun (WGS) entry which is preliminary data.</text>
</comment>
<evidence type="ECO:0008006" key="3">
    <source>
        <dbReference type="Google" id="ProtNLM"/>
    </source>
</evidence>